<evidence type="ECO:0000313" key="2">
    <source>
        <dbReference type="Proteomes" id="UP001062846"/>
    </source>
</evidence>
<comment type="caution">
    <text evidence="1">The sequence shown here is derived from an EMBL/GenBank/DDBJ whole genome shotgun (WGS) entry which is preliminary data.</text>
</comment>
<proteinExistence type="predicted"/>
<evidence type="ECO:0000313" key="1">
    <source>
        <dbReference type="EMBL" id="KAI8571582.1"/>
    </source>
</evidence>
<name>A0ACC0Q0N6_RHOML</name>
<gene>
    <name evidence="1" type="ORF">RHMOL_Rhmol01G0131200</name>
</gene>
<sequence>MVAGVVGDGWQQVGVFHRSDWHQVVHRGGGGGWSMCRSCSGHQWRSNQCHLGAATGAGSPGSGGGADGFSGGVVIAHGIKAGRLQPPFGTSVSWKKLDISRPGVEGKIRPLS</sequence>
<accession>A0ACC0Q0N6</accession>
<organism evidence="1 2">
    <name type="scientific">Rhododendron molle</name>
    <name type="common">Chinese azalea</name>
    <name type="synonym">Azalea mollis</name>
    <dbReference type="NCBI Taxonomy" id="49168"/>
    <lineage>
        <taxon>Eukaryota</taxon>
        <taxon>Viridiplantae</taxon>
        <taxon>Streptophyta</taxon>
        <taxon>Embryophyta</taxon>
        <taxon>Tracheophyta</taxon>
        <taxon>Spermatophyta</taxon>
        <taxon>Magnoliopsida</taxon>
        <taxon>eudicotyledons</taxon>
        <taxon>Gunneridae</taxon>
        <taxon>Pentapetalae</taxon>
        <taxon>asterids</taxon>
        <taxon>Ericales</taxon>
        <taxon>Ericaceae</taxon>
        <taxon>Ericoideae</taxon>
        <taxon>Rhodoreae</taxon>
        <taxon>Rhododendron</taxon>
    </lineage>
</organism>
<keyword evidence="2" id="KW-1185">Reference proteome</keyword>
<protein>
    <submittedName>
        <fullName evidence="1">Uncharacterized protein</fullName>
    </submittedName>
</protein>
<dbReference type="EMBL" id="CM046388">
    <property type="protein sequence ID" value="KAI8571582.1"/>
    <property type="molecule type" value="Genomic_DNA"/>
</dbReference>
<reference evidence="1" key="1">
    <citation type="submission" date="2022-02" db="EMBL/GenBank/DDBJ databases">
        <title>Plant Genome Project.</title>
        <authorList>
            <person name="Zhang R.-G."/>
        </authorList>
    </citation>
    <scope>NUCLEOTIDE SEQUENCE</scope>
    <source>
        <strain evidence="1">AT1</strain>
    </source>
</reference>
<dbReference type="Proteomes" id="UP001062846">
    <property type="component" value="Chromosome 1"/>
</dbReference>